<reference evidence="2" key="1">
    <citation type="journal article" date="2019" name="Int. J. Syst. Evol. Microbiol.">
        <title>The Global Catalogue of Microorganisms (GCM) 10K type strain sequencing project: providing services to taxonomists for standard genome sequencing and annotation.</title>
        <authorList>
            <consortium name="The Broad Institute Genomics Platform"/>
            <consortium name="The Broad Institute Genome Sequencing Center for Infectious Disease"/>
            <person name="Wu L."/>
            <person name="Ma J."/>
        </authorList>
    </citation>
    <scope>NUCLEOTIDE SEQUENCE [LARGE SCALE GENOMIC DNA]</scope>
    <source>
        <strain evidence="2">CGMCC 1.12778</strain>
    </source>
</reference>
<gene>
    <name evidence="1" type="ORF">GCM10007170_34320</name>
</gene>
<name>A0ABQ2AYE5_9MICC</name>
<proteinExistence type="predicted"/>
<evidence type="ECO:0000313" key="2">
    <source>
        <dbReference type="Proteomes" id="UP000643279"/>
    </source>
</evidence>
<accession>A0ABQ2AYE5</accession>
<comment type="caution">
    <text evidence="1">The sequence shown here is derived from an EMBL/GenBank/DDBJ whole genome shotgun (WGS) entry which is preliminary data.</text>
</comment>
<dbReference type="InterPro" id="IPR021388">
    <property type="entry name" value="DUF3024"/>
</dbReference>
<dbReference type="EMBL" id="BMFW01000021">
    <property type="protein sequence ID" value="GGH99451.1"/>
    <property type="molecule type" value="Genomic_DNA"/>
</dbReference>
<keyword evidence="2" id="KW-1185">Reference proteome</keyword>
<sequence>MVSSGLPELDIARARRWCAGRVPARFKDEMRVECDVAARHITILECRPPWDESGETEWSRFPIARMSFTKKTGLWTLFWRDRNLKFHQYRFLAPSPSLQVLLDHVDKSGDPIFWG</sequence>
<dbReference type="Proteomes" id="UP000643279">
    <property type="component" value="Unassembled WGS sequence"/>
</dbReference>
<protein>
    <recommendedName>
        <fullName evidence="3">Transposase</fullName>
    </recommendedName>
</protein>
<organism evidence="1 2">
    <name type="scientific">Arthrobacter liuii</name>
    <dbReference type="NCBI Taxonomy" id="1476996"/>
    <lineage>
        <taxon>Bacteria</taxon>
        <taxon>Bacillati</taxon>
        <taxon>Actinomycetota</taxon>
        <taxon>Actinomycetes</taxon>
        <taxon>Micrococcales</taxon>
        <taxon>Micrococcaceae</taxon>
        <taxon>Arthrobacter</taxon>
    </lineage>
</organism>
<evidence type="ECO:0000313" key="1">
    <source>
        <dbReference type="EMBL" id="GGH99451.1"/>
    </source>
</evidence>
<dbReference type="Pfam" id="PF11225">
    <property type="entry name" value="DUF3024"/>
    <property type="match status" value="1"/>
</dbReference>
<evidence type="ECO:0008006" key="3">
    <source>
        <dbReference type="Google" id="ProtNLM"/>
    </source>
</evidence>